<dbReference type="Gene3D" id="3.40.50.12780">
    <property type="entry name" value="N-terminal domain of ligase-like"/>
    <property type="match status" value="1"/>
</dbReference>
<comment type="caution">
    <text evidence="16">The sequence shown here is derived from an EMBL/GenBank/DDBJ whole genome shotgun (WGS) entry which is preliminary data.</text>
</comment>
<organism evidence="16 17">
    <name type="scientific">Oopsacas minuta</name>
    <dbReference type="NCBI Taxonomy" id="111878"/>
    <lineage>
        <taxon>Eukaryota</taxon>
        <taxon>Metazoa</taxon>
        <taxon>Porifera</taxon>
        <taxon>Hexactinellida</taxon>
        <taxon>Hexasterophora</taxon>
        <taxon>Lyssacinosida</taxon>
        <taxon>Leucopsacidae</taxon>
        <taxon>Oopsacas</taxon>
    </lineage>
</organism>
<evidence type="ECO:0000256" key="6">
    <source>
        <dbReference type="ARBA" id="ARBA00024469"/>
    </source>
</evidence>
<evidence type="ECO:0000313" key="17">
    <source>
        <dbReference type="Proteomes" id="UP001165289"/>
    </source>
</evidence>
<protein>
    <recommendedName>
        <fullName evidence="13">Long-chain-fatty-acid--CoA ligase</fullName>
        <ecNumber evidence="13">6.2.1.3</ecNumber>
    </recommendedName>
</protein>
<gene>
    <name evidence="16" type="ORF">LOD99_7320</name>
</gene>
<dbReference type="PANTHER" id="PTHR43272:SF33">
    <property type="entry name" value="AMP-BINDING DOMAIN-CONTAINING PROTEIN-RELATED"/>
    <property type="match status" value="1"/>
</dbReference>
<comment type="catalytic activity">
    <reaction evidence="6">
        <text>5-hydroxy-(6E,8Z,11Z,14Z)-eicosatetraenoate + ATP + CoA = 5-hydroxy-(6E,8Z,11Z,14Z)-eicosatetraenoyl-CoA + AMP + diphosphate</text>
        <dbReference type="Rhea" id="RHEA:52108"/>
        <dbReference type="ChEBI" id="CHEBI:30616"/>
        <dbReference type="ChEBI" id="CHEBI:33019"/>
        <dbReference type="ChEBI" id="CHEBI:57287"/>
        <dbReference type="ChEBI" id="CHEBI:65341"/>
        <dbReference type="ChEBI" id="CHEBI:136407"/>
        <dbReference type="ChEBI" id="CHEBI:456215"/>
    </reaction>
    <physiologicalReaction direction="left-to-right" evidence="6">
        <dbReference type="Rhea" id="RHEA:52109"/>
    </physiologicalReaction>
</comment>
<dbReference type="GO" id="GO:0016020">
    <property type="term" value="C:membrane"/>
    <property type="evidence" value="ECO:0007669"/>
    <property type="project" value="TreeGrafter"/>
</dbReference>
<keyword evidence="4 13" id="KW-0276">Fatty acid metabolism</keyword>
<sequence length="691" mass="76195">MSSLADLPPHTIETVLVTGLISVIGIAYILLSRRPPPKRMLVDKNRQSKPYKGGDESIRVSALLGEDCELIVPLNDDVKTLYEGFQRGLSVSRDQPCLGTRLPDQPFQYLTYSQIAERVNNFGSGLINRGHIVGQGTFIGIASKNCPEWIIVEQACNAYSQVLVPLYDTLGPEAIVHIITQANTEVVVLSADRFIERFTTVAGTKIPKLVVKIGKPTPEEVNIAKEQNIGLVAMETIEEEGKNAPVVHVPPKQDDLATVCYTSGTTGKPKGAMLTHGNLISDCSAALRIITMDQRSITTEDEYISYLPLAHMFERIMLVGVLMHGARICFFQGDIKLLLNDIAACRPTLFASVPRLLNRIYDKTMVAVNASPIKKKLFQMAMRSKQADIDKGIICKTTIWDILVFNKIQAGLGGRVRIVITGAAPLSQEVMKFLKCALGCDVYEGYGQTECTAAATMTLPGEPLGGHVGPPVTCNIVKVVDVPDMEYYAKNGEGEVCFKGPNVFKGYLHDEFKTKEAIDSDGWLHSGDIGKWLDNGCLKIIDRKKHIVKLSNGEYIAPEKIENCYTRHPAIMQAFVHANSLYPFPVAILVADPDTFEGWAKSRGFTGTIEELCKNREIIKILVTELDADGKEVGLNPFERIKQICLIPDQFTIDNEMLTPTFKLMRTKIVKSYSCDIDALLADMKLSGAIK</sequence>
<keyword evidence="14" id="KW-1133">Transmembrane helix</keyword>
<accession>A0AAV7JUD6</accession>
<reference evidence="16 17" key="1">
    <citation type="journal article" date="2023" name="BMC Biol.">
        <title>The compact genome of the sponge Oopsacas minuta (Hexactinellida) is lacking key metazoan core genes.</title>
        <authorList>
            <person name="Santini S."/>
            <person name="Schenkelaars Q."/>
            <person name="Jourda C."/>
            <person name="Duchesne M."/>
            <person name="Belahbib H."/>
            <person name="Rocher C."/>
            <person name="Selva M."/>
            <person name="Riesgo A."/>
            <person name="Vervoort M."/>
            <person name="Leys S.P."/>
            <person name="Kodjabachian L."/>
            <person name="Le Bivic A."/>
            <person name="Borchiellini C."/>
            <person name="Claverie J.M."/>
            <person name="Renard E."/>
        </authorList>
    </citation>
    <scope>NUCLEOTIDE SEQUENCE [LARGE SCALE GENOMIC DNA]</scope>
    <source>
        <strain evidence="16">SPO-2</strain>
    </source>
</reference>
<dbReference type="AlphaFoldDB" id="A0AAV7JUD6"/>
<dbReference type="PANTHER" id="PTHR43272">
    <property type="entry name" value="LONG-CHAIN-FATTY-ACID--COA LIGASE"/>
    <property type="match status" value="1"/>
</dbReference>
<comment type="catalytic activity">
    <reaction evidence="8">
        <text>12-hydroxy-(5Z,8Z,10E,14Z)-eicosatetraenoate + ATP + CoA = 12-hydroxy-(5Z,8Z,10E,14Z)-eicosatetraenoyl-CoA + AMP + diphosphate</text>
        <dbReference type="Rhea" id="RHEA:52112"/>
        <dbReference type="ChEBI" id="CHEBI:30616"/>
        <dbReference type="ChEBI" id="CHEBI:33019"/>
        <dbReference type="ChEBI" id="CHEBI:57287"/>
        <dbReference type="ChEBI" id="CHEBI:90718"/>
        <dbReference type="ChEBI" id="CHEBI:136408"/>
        <dbReference type="ChEBI" id="CHEBI:456215"/>
    </reaction>
    <physiologicalReaction direction="left-to-right" evidence="8">
        <dbReference type="Rhea" id="RHEA:52113"/>
    </physiologicalReaction>
</comment>
<dbReference type="InterPro" id="IPR045311">
    <property type="entry name" value="LC-FACS_euk"/>
</dbReference>
<keyword evidence="17" id="KW-1185">Reference proteome</keyword>
<evidence type="ECO:0000256" key="14">
    <source>
        <dbReference type="SAM" id="Phobius"/>
    </source>
</evidence>
<dbReference type="GO" id="GO:0047676">
    <property type="term" value="F:arachidonate-CoA ligase activity"/>
    <property type="evidence" value="ECO:0007669"/>
    <property type="project" value="UniProtKB-EC"/>
</dbReference>
<dbReference type="EC" id="6.2.1.3" evidence="13"/>
<evidence type="ECO:0000256" key="1">
    <source>
        <dbReference type="ARBA" id="ARBA00006432"/>
    </source>
</evidence>
<keyword evidence="14" id="KW-0472">Membrane</keyword>
<comment type="catalytic activity">
    <reaction evidence="10">
        <text>(5Z,8Z,11Z,14Z)-eicosatetraenoate + ATP + CoA = (5Z,8Z,11Z,14Z)-eicosatetraenoyl-CoA + AMP + diphosphate</text>
        <dbReference type="Rhea" id="RHEA:19713"/>
        <dbReference type="ChEBI" id="CHEBI:30616"/>
        <dbReference type="ChEBI" id="CHEBI:32395"/>
        <dbReference type="ChEBI" id="CHEBI:33019"/>
        <dbReference type="ChEBI" id="CHEBI:57287"/>
        <dbReference type="ChEBI" id="CHEBI:57368"/>
        <dbReference type="ChEBI" id="CHEBI:456215"/>
        <dbReference type="EC" id="6.2.1.15"/>
    </reaction>
    <physiologicalReaction direction="left-to-right" evidence="10">
        <dbReference type="Rhea" id="RHEA:19714"/>
    </physiologicalReaction>
</comment>
<evidence type="ECO:0000256" key="8">
    <source>
        <dbReference type="ARBA" id="ARBA00024495"/>
    </source>
</evidence>
<dbReference type="CDD" id="cd05927">
    <property type="entry name" value="LC-FACS_euk"/>
    <property type="match status" value="1"/>
</dbReference>
<dbReference type="PROSITE" id="PS00455">
    <property type="entry name" value="AMP_BINDING"/>
    <property type="match status" value="1"/>
</dbReference>
<evidence type="ECO:0000256" key="12">
    <source>
        <dbReference type="ARBA" id="ARBA00049139"/>
    </source>
</evidence>
<comment type="similarity">
    <text evidence="1 13">Belongs to the ATP-dependent AMP-binding enzyme family.</text>
</comment>
<dbReference type="SUPFAM" id="SSF56801">
    <property type="entry name" value="Acetyl-CoA synthetase-like"/>
    <property type="match status" value="1"/>
</dbReference>
<evidence type="ECO:0000256" key="2">
    <source>
        <dbReference type="ARBA" id="ARBA00022598"/>
    </source>
</evidence>
<keyword evidence="14" id="KW-0812">Transmembrane</keyword>
<comment type="catalytic activity">
    <reaction evidence="7">
        <text>a long-chain fatty acid + ATP + CoA = a long-chain fatty acyl-CoA + AMP + diphosphate</text>
        <dbReference type="Rhea" id="RHEA:15421"/>
        <dbReference type="ChEBI" id="CHEBI:30616"/>
        <dbReference type="ChEBI" id="CHEBI:33019"/>
        <dbReference type="ChEBI" id="CHEBI:57287"/>
        <dbReference type="ChEBI" id="CHEBI:57560"/>
        <dbReference type="ChEBI" id="CHEBI:83139"/>
        <dbReference type="ChEBI" id="CHEBI:456215"/>
        <dbReference type="EC" id="6.2.1.3"/>
    </reaction>
    <physiologicalReaction direction="left-to-right" evidence="7">
        <dbReference type="Rhea" id="RHEA:15422"/>
    </physiologicalReaction>
</comment>
<dbReference type="GO" id="GO:0005783">
    <property type="term" value="C:endoplasmic reticulum"/>
    <property type="evidence" value="ECO:0007669"/>
    <property type="project" value="TreeGrafter"/>
</dbReference>
<evidence type="ECO:0000256" key="5">
    <source>
        <dbReference type="ARBA" id="ARBA00022840"/>
    </source>
</evidence>
<dbReference type="EMBL" id="JAKMXF010000299">
    <property type="protein sequence ID" value="KAI6652305.1"/>
    <property type="molecule type" value="Genomic_DNA"/>
</dbReference>
<keyword evidence="13" id="KW-0443">Lipid metabolism</keyword>
<comment type="function">
    <text evidence="13">Catalyzes the conversion of long-chain fatty acids to their active form acyl-CoAs for both synthesis of cellular lipids, and degradation via beta-oxidation.</text>
</comment>
<comment type="catalytic activity">
    <reaction evidence="11">
        <text>(E)-hexadec-2-enoate + ATP + CoA = (2E)-hexadecenoyl-CoA + AMP + diphosphate</text>
        <dbReference type="Rhea" id="RHEA:36139"/>
        <dbReference type="ChEBI" id="CHEBI:30616"/>
        <dbReference type="ChEBI" id="CHEBI:33019"/>
        <dbReference type="ChEBI" id="CHEBI:57287"/>
        <dbReference type="ChEBI" id="CHEBI:61526"/>
        <dbReference type="ChEBI" id="CHEBI:72745"/>
        <dbReference type="ChEBI" id="CHEBI:456215"/>
    </reaction>
    <physiologicalReaction direction="left-to-right" evidence="11">
        <dbReference type="Rhea" id="RHEA:36140"/>
    </physiologicalReaction>
</comment>
<dbReference type="InterPro" id="IPR020845">
    <property type="entry name" value="AMP-binding_CS"/>
</dbReference>
<evidence type="ECO:0000256" key="9">
    <source>
        <dbReference type="ARBA" id="ARBA00024532"/>
    </source>
</evidence>
<dbReference type="GO" id="GO:0005524">
    <property type="term" value="F:ATP binding"/>
    <property type="evidence" value="ECO:0007669"/>
    <property type="project" value="UniProtKB-KW"/>
</dbReference>
<evidence type="ECO:0000256" key="4">
    <source>
        <dbReference type="ARBA" id="ARBA00022832"/>
    </source>
</evidence>
<dbReference type="Pfam" id="PF00501">
    <property type="entry name" value="AMP-binding"/>
    <property type="match status" value="1"/>
</dbReference>
<keyword evidence="3 13" id="KW-0547">Nucleotide-binding</keyword>
<evidence type="ECO:0000259" key="15">
    <source>
        <dbReference type="Pfam" id="PF00501"/>
    </source>
</evidence>
<name>A0AAV7JUD6_9METZ</name>
<dbReference type="Proteomes" id="UP001165289">
    <property type="component" value="Unassembled WGS sequence"/>
</dbReference>
<keyword evidence="2 13" id="KW-0436">Ligase</keyword>
<evidence type="ECO:0000313" key="16">
    <source>
        <dbReference type="EMBL" id="KAI6652305.1"/>
    </source>
</evidence>
<evidence type="ECO:0000256" key="7">
    <source>
        <dbReference type="ARBA" id="ARBA00024484"/>
    </source>
</evidence>
<feature type="domain" description="AMP-dependent synthetase/ligase" evidence="15">
    <location>
        <begin position="105"/>
        <end position="508"/>
    </location>
</feature>
<comment type="catalytic activity">
    <reaction evidence="12">
        <text>hexadecanoate + ATP + CoA = hexadecanoyl-CoA + AMP + diphosphate</text>
        <dbReference type="Rhea" id="RHEA:30751"/>
        <dbReference type="ChEBI" id="CHEBI:7896"/>
        <dbReference type="ChEBI" id="CHEBI:30616"/>
        <dbReference type="ChEBI" id="CHEBI:33019"/>
        <dbReference type="ChEBI" id="CHEBI:57287"/>
        <dbReference type="ChEBI" id="CHEBI:57379"/>
        <dbReference type="ChEBI" id="CHEBI:456215"/>
    </reaction>
    <physiologicalReaction direction="left-to-right" evidence="12">
        <dbReference type="Rhea" id="RHEA:30752"/>
    </physiologicalReaction>
</comment>
<proteinExistence type="inferred from homology"/>
<feature type="transmembrane region" description="Helical" evidence="14">
    <location>
        <begin position="12"/>
        <end position="31"/>
    </location>
</feature>
<keyword evidence="5 13" id="KW-0067">ATP-binding</keyword>
<comment type="catalytic activity">
    <reaction evidence="9">
        <text>15-hydroxy-(5Z,8Z,11Z,13E)-eicosatetraenoate + ATP + CoA = 15-hydroxy-(5Z,8Z,11Z,13E)-eicosatetraenoyl-CoA + AMP + diphosphate</text>
        <dbReference type="Rhea" id="RHEA:52116"/>
        <dbReference type="ChEBI" id="CHEBI:30616"/>
        <dbReference type="ChEBI" id="CHEBI:33019"/>
        <dbReference type="ChEBI" id="CHEBI:57287"/>
        <dbReference type="ChEBI" id="CHEBI:78832"/>
        <dbReference type="ChEBI" id="CHEBI:136409"/>
        <dbReference type="ChEBI" id="CHEBI:456215"/>
    </reaction>
    <physiologicalReaction direction="left-to-right" evidence="9">
        <dbReference type="Rhea" id="RHEA:52117"/>
    </physiologicalReaction>
</comment>
<dbReference type="InterPro" id="IPR042099">
    <property type="entry name" value="ANL_N_sf"/>
</dbReference>
<dbReference type="InterPro" id="IPR000873">
    <property type="entry name" value="AMP-dep_synth/lig_dom"/>
</dbReference>
<evidence type="ECO:0000256" key="3">
    <source>
        <dbReference type="ARBA" id="ARBA00022741"/>
    </source>
</evidence>
<evidence type="ECO:0000256" key="11">
    <source>
        <dbReference type="ARBA" id="ARBA00024565"/>
    </source>
</evidence>
<evidence type="ECO:0000256" key="13">
    <source>
        <dbReference type="RuleBase" id="RU369030"/>
    </source>
</evidence>
<evidence type="ECO:0000256" key="10">
    <source>
        <dbReference type="ARBA" id="ARBA00024548"/>
    </source>
</evidence>